<dbReference type="EMBL" id="QCZI01000008">
    <property type="protein sequence ID" value="PWA05236.1"/>
    <property type="molecule type" value="Genomic_DNA"/>
</dbReference>
<keyword evidence="3" id="KW-1185">Reference proteome</keyword>
<name>A0A2U1JJA1_9FLAO</name>
<evidence type="ECO:0000313" key="3">
    <source>
        <dbReference type="Proteomes" id="UP000245449"/>
    </source>
</evidence>
<dbReference type="AlphaFoldDB" id="A0A2U1JJA1"/>
<evidence type="ECO:0000256" key="1">
    <source>
        <dbReference type="SAM" id="SignalP"/>
    </source>
</evidence>
<dbReference type="InterPro" id="IPR025634">
    <property type="entry name" value="DUF4292"/>
</dbReference>
<reference evidence="2 3" key="1">
    <citation type="submission" date="2018-04" db="EMBL/GenBank/DDBJ databases">
        <title>Flavobacterium sp. nov., isolated from glacier ice.</title>
        <authorList>
            <person name="Liu Q."/>
            <person name="Xin Y.-H."/>
        </authorList>
    </citation>
    <scope>NUCLEOTIDE SEQUENCE [LARGE SCALE GENOMIC DNA]</scope>
    <source>
        <strain evidence="2 3">RB1R5</strain>
    </source>
</reference>
<dbReference type="Pfam" id="PF14125">
    <property type="entry name" value="DUF4292"/>
    <property type="match status" value="1"/>
</dbReference>
<keyword evidence="1" id="KW-0732">Signal</keyword>
<dbReference type="Proteomes" id="UP000245449">
    <property type="component" value="Unassembled WGS sequence"/>
</dbReference>
<organism evidence="2 3">
    <name type="scientific">Flavobacterium psychrotolerans</name>
    <dbReference type="NCBI Taxonomy" id="2169410"/>
    <lineage>
        <taxon>Bacteria</taxon>
        <taxon>Pseudomonadati</taxon>
        <taxon>Bacteroidota</taxon>
        <taxon>Flavobacteriia</taxon>
        <taxon>Flavobacteriales</taxon>
        <taxon>Flavobacteriaceae</taxon>
        <taxon>Flavobacterium</taxon>
    </lineage>
</organism>
<evidence type="ECO:0000313" key="2">
    <source>
        <dbReference type="EMBL" id="PWA05236.1"/>
    </source>
</evidence>
<dbReference type="Gene3D" id="2.50.20.10">
    <property type="entry name" value="Lipoprotein localisation LolA/LolB/LppX"/>
    <property type="match status" value="1"/>
</dbReference>
<gene>
    <name evidence="2" type="ORF">DB895_08020</name>
</gene>
<feature type="chain" id="PRO_5015415345" evidence="1">
    <location>
        <begin position="21"/>
        <end position="263"/>
    </location>
</feature>
<dbReference type="OrthoDB" id="849114at2"/>
<dbReference type="PROSITE" id="PS51257">
    <property type="entry name" value="PROKAR_LIPOPROTEIN"/>
    <property type="match status" value="1"/>
</dbReference>
<dbReference type="RefSeq" id="WP_116724842.1">
    <property type="nucleotide sequence ID" value="NZ_QCZI01000008.1"/>
</dbReference>
<protein>
    <submittedName>
        <fullName evidence="2">DUF4292 domain-containing protein</fullName>
    </submittedName>
</protein>
<sequence length="263" mass="30215">MNKYCRLVMFTLMVSTSLLTFVSCKSKALFVAGSESKPLTSDKIIENHYNTKRDFSTLYIKSSAHYEDGKQSQNVTAEIKIKKDEMILISIRFLGITVAKALITPNEVKYYEKIGGKYLDGNYSALSQWLGTDLDFQKVQNMLVGQALDNLKDTKYTTTIVDKLYRLENNADANTIKTYFFQADNFLIKKEEITQKKQERMVQITYPSHSEFDKMVLPTGFNIDAFQKGGKTNINIDYNTVTFNEELSFPYSVPEGYERIFIN</sequence>
<comment type="caution">
    <text evidence="2">The sequence shown here is derived from an EMBL/GenBank/DDBJ whole genome shotgun (WGS) entry which is preliminary data.</text>
</comment>
<proteinExistence type="predicted"/>
<feature type="signal peptide" evidence="1">
    <location>
        <begin position="1"/>
        <end position="20"/>
    </location>
</feature>
<accession>A0A2U1JJA1</accession>